<gene>
    <name evidence="2" type="ORF">GCM10010389_51330</name>
</gene>
<feature type="compositionally biased region" description="Acidic residues" evidence="1">
    <location>
        <begin position="51"/>
        <end position="64"/>
    </location>
</feature>
<dbReference type="AlphaFoldDB" id="A0A918VKS6"/>
<comment type="caution">
    <text evidence="2">The sequence shown here is derived from an EMBL/GenBank/DDBJ whole genome shotgun (WGS) entry which is preliminary data.</text>
</comment>
<proteinExistence type="predicted"/>
<reference evidence="2" key="1">
    <citation type="journal article" date="2014" name="Int. J. Syst. Evol. Microbiol.">
        <title>Complete genome sequence of Corynebacterium casei LMG S-19264T (=DSM 44701T), isolated from a smear-ripened cheese.</title>
        <authorList>
            <consortium name="US DOE Joint Genome Institute (JGI-PGF)"/>
            <person name="Walter F."/>
            <person name="Albersmeier A."/>
            <person name="Kalinowski J."/>
            <person name="Ruckert C."/>
        </authorList>
    </citation>
    <scope>NUCLEOTIDE SEQUENCE</scope>
    <source>
        <strain evidence="2">JCM 5016</strain>
    </source>
</reference>
<organism evidence="2 3">
    <name type="scientific">Streptomyces echinoruber</name>
    <dbReference type="NCBI Taxonomy" id="68898"/>
    <lineage>
        <taxon>Bacteria</taxon>
        <taxon>Bacillati</taxon>
        <taxon>Actinomycetota</taxon>
        <taxon>Actinomycetes</taxon>
        <taxon>Kitasatosporales</taxon>
        <taxon>Streptomycetaceae</taxon>
        <taxon>Streptomyces</taxon>
    </lineage>
</organism>
<sequence length="106" mass="9890">MGRTVGRTVPAAARRGASVRPPGASAGCRSASAGPWGGASSACADRRDGAEDAADGEDGEDTDAGGDTGGGAGGRDGLGSPDGRIRGPVPGPGSALSARVGSAVAT</sequence>
<accession>A0A918VKS6</accession>
<feature type="compositionally biased region" description="Gly residues" evidence="1">
    <location>
        <begin position="66"/>
        <end position="77"/>
    </location>
</feature>
<feature type="compositionally biased region" description="Low complexity" evidence="1">
    <location>
        <begin position="21"/>
        <end position="42"/>
    </location>
</feature>
<evidence type="ECO:0000256" key="1">
    <source>
        <dbReference type="SAM" id="MobiDB-lite"/>
    </source>
</evidence>
<dbReference type="Proteomes" id="UP000623010">
    <property type="component" value="Unassembled WGS sequence"/>
</dbReference>
<feature type="region of interest" description="Disordered" evidence="1">
    <location>
        <begin position="1"/>
        <end position="106"/>
    </location>
</feature>
<keyword evidence="3" id="KW-1185">Reference proteome</keyword>
<evidence type="ECO:0000313" key="3">
    <source>
        <dbReference type="Proteomes" id="UP000623010"/>
    </source>
</evidence>
<name>A0A918VKS6_9ACTN</name>
<protein>
    <submittedName>
        <fullName evidence="2">Uncharacterized protein</fullName>
    </submittedName>
</protein>
<dbReference type="EMBL" id="BMWH01000025">
    <property type="protein sequence ID" value="GHA05604.1"/>
    <property type="molecule type" value="Genomic_DNA"/>
</dbReference>
<reference evidence="2" key="2">
    <citation type="submission" date="2020-09" db="EMBL/GenBank/DDBJ databases">
        <authorList>
            <person name="Sun Q."/>
            <person name="Ohkuma M."/>
        </authorList>
    </citation>
    <scope>NUCLEOTIDE SEQUENCE</scope>
    <source>
        <strain evidence="2">JCM 5016</strain>
    </source>
</reference>
<evidence type="ECO:0000313" key="2">
    <source>
        <dbReference type="EMBL" id="GHA05604.1"/>
    </source>
</evidence>